<accession>A0A0E9NDV6</accession>
<feature type="region of interest" description="Disordered" evidence="1">
    <location>
        <begin position="595"/>
        <end position="665"/>
    </location>
</feature>
<name>A0A0E9NDV6_SAICN</name>
<evidence type="ECO:0000256" key="1">
    <source>
        <dbReference type="SAM" id="MobiDB-lite"/>
    </source>
</evidence>
<feature type="compositionally biased region" description="Acidic residues" evidence="1">
    <location>
        <begin position="433"/>
        <end position="449"/>
    </location>
</feature>
<feature type="region of interest" description="Disordered" evidence="1">
    <location>
        <begin position="50"/>
        <end position="69"/>
    </location>
</feature>
<organism evidence="2 3">
    <name type="scientific">Saitoella complicata (strain BCRC 22490 / CBS 7301 / JCM 7358 / NBRC 10748 / NRRL Y-17804)</name>
    <dbReference type="NCBI Taxonomy" id="698492"/>
    <lineage>
        <taxon>Eukaryota</taxon>
        <taxon>Fungi</taxon>
        <taxon>Dikarya</taxon>
        <taxon>Ascomycota</taxon>
        <taxon>Taphrinomycotina</taxon>
        <taxon>Taphrinomycotina incertae sedis</taxon>
        <taxon>Saitoella</taxon>
    </lineage>
</organism>
<keyword evidence="3" id="KW-1185">Reference proteome</keyword>
<gene>
    <name evidence="2" type="ORF">G7K_2225-t1</name>
</gene>
<proteinExistence type="predicted"/>
<feature type="region of interest" description="Disordered" evidence="1">
    <location>
        <begin position="530"/>
        <end position="583"/>
    </location>
</feature>
<protein>
    <submittedName>
        <fullName evidence="2">Uncharacterized protein</fullName>
    </submittedName>
</protein>
<dbReference type="RefSeq" id="XP_019025748.1">
    <property type="nucleotide sequence ID" value="XM_019169603.1"/>
</dbReference>
<dbReference type="Proteomes" id="UP000033140">
    <property type="component" value="Unassembled WGS sequence"/>
</dbReference>
<feature type="region of interest" description="Disordered" evidence="1">
    <location>
        <begin position="365"/>
        <end position="387"/>
    </location>
</feature>
<evidence type="ECO:0000313" key="2">
    <source>
        <dbReference type="EMBL" id="GAO48037.1"/>
    </source>
</evidence>
<dbReference type="AlphaFoldDB" id="A0A0E9NDV6"/>
<evidence type="ECO:0000313" key="3">
    <source>
        <dbReference type="Proteomes" id="UP000033140"/>
    </source>
</evidence>
<comment type="caution">
    <text evidence="2">The sequence shown here is derived from an EMBL/GenBank/DDBJ whole genome shotgun (WGS) entry which is preliminary data.</text>
</comment>
<reference evidence="2 3" key="3">
    <citation type="journal article" date="2015" name="Genome Announc.">
        <title>Draft Genome Sequence of the Archiascomycetous Yeast Saitoella complicata.</title>
        <authorList>
            <person name="Yamauchi K."/>
            <person name="Kondo S."/>
            <person name="Hamamoto M."/>
            <person name="Takahashi Y."/>
            <person name="Ogura Y."/>
            <person name="Hayashi T."/>
            <person name="Nishida H."/>
        </authorList>
    </citation>
    <scope>NUCLEOTIDE SEQUENCE [LARGE SCALE GENOMIC DNA]</scope>
    <source>
        <strain evidence="2 3">NRRL Y-17804</strain>
    </source>
</reference>
<dbReference type="EMBL" id="BACD03000012">
    <property type="protein sequence ID" value="GAO48037.1"/>
    <property type="molecule type" value="Genomic_DNA"/>
</dbReference>
<feature type="region of interest" description="Disordered" evidence="1">
    <location>
        <begin position="413"/>
        <end position="451"/>
    </location>
</feature>
<feature type="compositionally biased region" description="Low complexity" evidence="1">
    <location>
        <begin position="55"/>
        <end position="68"/>
    </location>
</feature>
<feature type="region of interest" description="Disordered" evidence="1">
    <location>
        <begin position="320"/>
        <end position="344"/>
    </location>
</feature>
<reference evidence="2 3" key="1">
    <citation type="journal article" date="2011" name="J. Gen. Appl. Microbiol.">
        <title>Draft genome sequencing of the enigmatic yeast Saitoella complicata.</title>
        <authorList>
            <person name="Nishida H."/>
            <person name="Hamamoto M."/>
            <person name="Sugiyama J."/>
        </authorList>
    </citation>
    <scope>NUCLEOTIDE SEQUENCE [LARGE SCALE GENOMIC DNA]</scope>
    <source>
        <strain evidence="2 3">NRRL Y-17804</strain>
    </source>
</reference>
<feature type="compositionally biased region" description="Low complexity" evidence="1">
    <location>
        <begin position="535"/>
        <end position="552"/>
    </location>
</feature>
<sequence length="665" mass="73160">MRLHPYLLPSSSPAPGNVLPLEVTIDLSTTTTVSDLASLIEKSLIPVTNESPFVTPTNSRPNSSPSLSQDVKDIPRLGALFGHDRDERVRLRWNEALGACLSDGDKIGIYIAKEETEKVSLLSPTIAKHLARNHLLPELLLLLEHAQNVPADELEKVYFDEYAPVKVNIRRSRTDLGSFSSSTDINSFVHSIREGPVVWAIFQLSPSELESTTTSSITPSSSEPVLVGDILSREDYLDATIRTAIIRTKLHTYYDSSLAEELIELYARGRTRTGTERETRVRLLSVLGLPLDKEEADSLLEYEERMQDIRIAVEIASSESESTRSSAEEVDRPGVTHGHHQRRATKIYLPRRQLPKLQALLGETLAESNPMGKRLSSRERSRLRRSQSKLRAVFGETLSEDLIHRALVEPAMRSRGRSGSPSYRVPLDSHSEDSEEGITDDEADEDELAEERAERLGRMRRAKKMNDFFGVGDGGAGVRVRSSSMPPVMGYPGRVTLSPHPGVSGGRHVARGAGSVRLIGVHYKAESREALIPRSSTSTQDSSINNSNSSANEAPRLSGMNFTDAGRLLDSSRDGPSMGDEERRAKKLERIFGKAPYGASGSSGTPPRVVRARDSLGLEVEGESGSTRNSVHESIEEEEEEEHEEGVQKRSTGIRGLGLVIPTNV</sequence>
<feature type="compositionally biased region" description="Acidic residues" evidence="1">
    <location>
        <begin position="635"/>
        <end position="644"/>
    </location>
</feature>
<reference evidence="2 3" key="2">
    <citation type="journal article" date="2014" name="J. Gen. Appl. Microbiol.">
        <title>The early diverging ascomycetous budding yeast Saitoella complicata has three histone deacetylases belonging to the Clr6, Hos2, and Rpd3 lineages.</title>
        <authorList>
            <person name="Nishida H."/>
            <person name="Matsumoto T."/>
            <person name="Kondo S."/>
            <person name="Hamamoto M."/>
            <person name="Yoshikawa H."/>
        </authorList>
    </citation>
    <scope>NUCLEOTIDE SEQUENCE [LARGE SCALE GENOMIC DNA]</scope>
    <source>
        <strain evidence="2 3">NRRL Y-17804</strain>
    </source>
</reference>